<keyword evidence="2" id="KW-0808">Transferase</keyword>
<dbReference type="InterPro" id="IPR000182">
    <property type="entry name" value="GNAT_dom"/>
</dbReference>
<dbReference type="CDD" id="cd04301">
    <property type="entry name" value="NAT_SF"/>
    <property type="match status" value="1"/>
</dbReference>
<organism evidence="2 3">
    <name type="scientific">Winogradskyella eximia</name>
    <dbReference type="NCBI Taxonomy" id="262006"/>
    <lineage>
        <taxon>Bacteria</taxon>
        <taxon>Pseudomonadati</taxon>
        <taxon>Bacteroidota</taxon>
        <taxon>Flavobacteriia</taxon>
        <taxon>Flavobacteriales</taxon>
        <taxon>Flavobacteriaceae</taxon>
        <taxon>Winogradskyella</taxon>
    </lineage>
</organism>
<protein>
    <submittedName>
        <fullName evidence="2">Acetyltransferase (GNAT) family protein</fullName>
    </submittedName>
</protein>
<evidence type="ECO:0000259" key="1">
    <source>
        <dbReference type="PROSITE" id="PS51186"/>
    </source>
</evidence>
<keyword evidence="3" id="KW-1185">Reference proteome</keyword>
<dbReference type="PROSITE" id="PS51186">
    <property type="entry name" value="GNAT"/>
    <property type="match status" value="1"/>
</dbReference>
<dbReference type="Gene3D" id="3.40.630.30">
    <property type="match status" value="1"/>
</dbReference>
<reference evidence="2 3" key="1">
    <citation type="submission" date="2018-07" db="EMBL/GenBank/DDBJ databases">
        <title>Genomic Encyclopedia of Type Strains, Phase III (KMG-III): the genomes of soil and plant-associated and newly described type strains.</title>
        <authorList>
            <person name="Whitman W."/>
        </authorList>
    </citation>
    <scope>NUCLEOTIDE SEQUENCE [LARGE SCALE GENOMIC DNA]</scope>
    <source>
        <strain evidence="2 3">CECT 7946</strain>
    </source>
</reference>
<dbReference type="Proteomes" id="UP000256980">
    <property type="component" value="Unassembled WGS sequence"/>
</dbReference>
<evidence type="ECO:0000313" key="2">
    <source>
        <dbReference type="EMBL" id="RED45237.1"/>
    </source>
</evidence>
<name>A0A3D9H6U0_9FLAO</name>
<dbReference type="RefSeq" id="WP_181897593.1">
    <property type="nucleotide sequence ID" value="NZ_QRDV01000002.1"/>
</dbReference>
<sequence length="135" mass="15312">MITYKIENNLSPTEFRDVLIKSTLGERRPIDDMNRIIDMVKNADLIITARHNNQLVGVSRSVTDVVYCTYLSDLAVDEAYQKQGIGKELIRLTKQETPKATLILLAAPDAVNYYPHIGMTQIDVCFLLKDLNDLK</sequence>
<evidence type="ECO:0000313" key="3">
    <source>
        <dbReference type="Proteomes" id="UP000256980"/>
    </source>
</evidence>
<feature type="domain" description="N-acetyltransferase" evidence="1">
    <location>
        <begin position="7"/>
        <end position="135"/>
    </location>
</feature>
<dbReference type="AlphaFoldDB" id="A0A3D9H6U0"/>
<dbReference type="Pfam" id="PF13673">
    <property type="entry name" value="Acetyltransf_10"/>
    <property type="match status" value="1"/>
</dbReference>
<dbReference type="PANTHER" id="PTHR43233:SF1">
    <property type="entry name" value="FAMILY N-ACETYLTRANSFERASE, PUTATIVE (AFU_ORTHOLOGUE AFUA_6G03350)-RELATED"/>
    <property type="match status" value="1"/>
</dbReference>
<gene>
    <name evidence="2" type="ORF">DFQ10_102105</name>
</gene>
<dbReference type="InterPro" id="IPR053144">
    <property type="entry name" value="Acetyltransferase_Butenolide"/>
</dbReference>
<dbReference type="GO" id="GO:0016747">
    <property type="term" value="F:acyltransferase activity, transferring groups other than amino-acyl groups"/>
    <property type="evidence" value="ECO:0007669"/>
    <property type="project" value="InterPro"/>
</dbReference>
<accession>A0A3D9H6U0</accession>
<dbReference type="EMBL" id="QRDV01000002">
    <property type="protein sequence ID" value="RED45237.1"/>
    <property type="molecule type" value="Genomic_DNA"/>
</dbReference>
<dbReference type="PANTHER" id="PTHR43233">
    <property type="entry name" value="FAMILY N-ACETYLTRANSFERASE, PUTATIVE (AFU_ORTHOLOGUE AFUA_6G03350)-RELATED"/>
    <property type="match status" value="1"/>
</dbReference>
<dbReference type="SUPFAM" id="SSF55729">
    <property type="entry name" value="Acyl-CoA N-acyltransferases (Nat)"/>
    <property type="match status" value="1"/>
</dbReference>
<proteinExistence type="predicted"/>
<comment type="caution">
    <text evidence="2">The sequence shown here is derived from an EMBL/GenBank/DDBJ whole genome shotgun (WGS) entry which is preliminary data.</text>
</comment>
<dbReference type="InterPro" id="IPR016181">
    <property type="entry name" value="Acyl_CoA_acyltransferase"/>
</dbReference>